<feature type="compositionally biased region" description="Basic and acidic residues" evidence="1">
    <location>
        <begin position="185"/>
        <end position="204"/>
    </location>
</feature>
<name>A0A4C1ZN94_EUMVA</name>
<protein>
    <submittedName>
        <fullName evidence="2">Uncharacterized protein</fullName>
    </submittedName>
</protein>
<feature type="region of interest" description="Disordered" evidence="1">
    <location>
        <begin position="151"/>
        <end position="204"/>
    </location>
</feature>
<evidence type="ECO:0000313" key="3">
    <source>
        <dbReference type="Proteomes" id="UP000299102"/>
    </source>
</evidence>
<dbReference type="Proteomes" id="UP000299102">
    <property type="component" value="Unassembled WGS sequence"/>
</dbReference>
<evidence type="ECO:0000256" key="1">
    <source>
        <dbReference type="SAM" id="MobiDB-lite"/>
    </source>
</evidence>
<organism evidence="2 3">
    <name type="scientific">Eumeta variegata</name>
    <name type="common">Bagworm moth</name>
    <name type="synonym">Eumeta japonica</name>
    <dbReference type="NCBI Taxonomy" id="151549"/>
    <lineage>
        <taxon>Eukaryota</taxon>
        <taxon>Metazoa</taxon>
        <taxon>Ecdysozoa</taxon>
        <taxon>Arthropoda</taxon>
        <taxon>Hexapoda</taxon>
        <taxon>Insecta</taxon>
        <taxon>Pterygota</taxon>
        <taxon>Neoptera</taxon>
        <taxon>Endopterygota</taxon>
        <taxon>Lepidoptera</taxon>
        <taxon>Glossata</taxon>
        <taxon>Ditrysia</taxon>
        <taxon>Tineoidea</taxon>
        <taxon>Psychidae</taxon>
        <taxon>Oiketicinae</taxon>
        <taxon>Eumeta</taxon>
    </lineage>
</organism>
<evidence type="ECO:0000313" key="2">
    <source>
        <dbReference type="EMBL" id="GBP88792.1"/>
    </source>
</evidence>
<dbReference type="EMBL" id="BGZK01001959">
    <property type="protein sequence ID" value="GBP88792.1"/>
    <property type="molecule type" value="Genomic_DNA"/>
</dbReference>
<proteinExistence type="predicted"/>
<comment type="caution">
    <text evidence="2">The sequence shown here is derived from an EMBL/GenBank/DDBJ whole genome shotgun (WGS) entry which is preliminary data.</text>
</comment>
<keyword evidence="3" id="KW-1185">Reference proteome</keyword>
<dbReference type="AlphaFoldDB" id="A0A4C1ZN94"/>
<sequence length="204" mass="23147">MLSERAMSTDEKQCKAACTTCRWRSGLSPSHRYSPSEASQMTIVGQRQRCCDLLLRYVVRTNMPIFLYLFQNGIDFVPNRSTRASERAITFDIKITALKMPEPVLCYFYPTLHSARELAESKRSLSQTDIHNLGEVTDVLSVSWVRMGHRNSHSVDETQQRPVSPRRGVLRPARSATARAPTGVVDHHKPPLSYSKRETRLSVA</sequence>
<reference evidence="2 3" key="1">
    <citation type="journal article" date="2019" name="Commun. Biol.">
        <title>The bagworm genome reveals a unique fibroin gene that provides high tensile strength.</title>
        <authorList>
            <person name="Kono N."/>
            <person name="Nakamura H."/>
            <person name="Ohtoshi R."/>
            <person name="Tomita M."/>
            <person name="Numata K."/>
            <person name="Arakawa K."/>
        </authorList>
    </citation>
    <scope>NUCLEOTIDE SEQUENCE [LARGE SCALE GENOMIC DNA]</scope>
</reference>
<gene>
    <name evidence="2" type="ORF">EVAR_66163_1</name>
</gene>
<accession>A0A4C1ZN94</accession>
<feature type="compositionally biased region" description="Low complexity" evidence="1">
    <location>
        <begin position="171"/>
        <end position="182"/>
    </location>
</feature>